<dbReference type="Pfam" id="PF04203">
    <property type="entry name" value="Sortase"/>
    <property type="match status" value="1"/>
</dbReference>
<evidence type="ECO:0000256" key="1">
    <source>
        <dbReference type="ARBA" id="ARBA00022801"/>
    </source>
</evidence>
<dbReference type="CDD" id="cd05826">
    <property type="entry name" value="Sortase_B"/>
    <property type="match status" value="1"/>
</dbReference>
<protein>
    <submittedName>
        <fullName evidence="3">Class B sortase</fullName>
        <ecNumber evidence="3">3.4.22.71</ecNumber>
    </submittedName>
</protein>
<dbReference type="NCBIfam" id="TIGR03064">
    <property type="entry name" value="sortase_srtB"/>
    <property type="match status" value="1"/>
</dbReference>
<keyword evidence="1 3" id="KW-0378">Hydrolase</keyword>
<accession>A0ABR8Q3K3</accession>
<dbReference type="InterPro" id="IPR023365">
    <property type="entry name" value="Sortase_dom-sf"/>
</dbReference>
<dbReference type="EC" id="3.4.22.71" evidence="3"/>
<dbReference type="SUPFAM" id="SSF63817">
    <property type="entry name" value="Sortase"/>
    <property type="match status" value="1"/>
</dbReference>
<keyword evidence="2" id="KW-0472">Membrane</keyword>
<dbReference type="InterPro" id="IPR005754">
    <property type="entry name" value="Sortase"/>
</dbReference>
<reference evidence="3 4" key="1">
    <citation type="submission" date="2020-08" db="EMBL/GenBank/DDBJ databases">
        <title>A Genomic Blueprint of the Chicken Gut Microbiome.</title>
        <authorList>
            <person name="Gilroy R."/>
            <person name="Ravi A."/>
            <person name="Getino M."/>
            <person name="Pursley I."/>
            <person name="Horton D.L."/>
            <person name="Alikhan N.-F."/>
            <person name="Baker D."/>
            <person name="Gharbi K."/>
            <person name="Hall N."/>
            <person name="Watson M."/>
            <person name="Adriaenssens E.M."/>
            <person name="Foster-Nyarko E."/>
            <person name="Jarju S."/>
            <person name="Secka A."/>
            <person name="Antonio M."/>
            <person name="Oren A."/>
            <person name="Chaudhuri R."/>
            <person name="La Ragione R.M."/>
            <person name="Hildebrand F."/>
            <person name="Pallen M.J."/>
        </authorList>
    </citation>
    <scope>NUCLEOTIDE SEQUENCE [LARGE SCALE GENOMIC DNA]</scope>
    <source>
        <strain evidence="3 4">Sa3CUN1</strain>
    </source>
</reference>
<organism evidence="3 4">
    <name type="scientific">Clostridium gallinarum</name>
    <dbReference type="NCBI Taxonomy" id="2762246"/>
    <lineage>
        <taxon>Bacteria</taxon>
        <taxon>Bacillati</taxon>
        <taxon>Bacillota</taxon>
        <taxon>Clostridia</taxon>
        <taxon>Eubacteriales</taxon>
        <taxon>Clostridiaceae</taxon>
        <taxon>Clostridium</taxon>
    </lineage>
</organism>
<sequence>MNKKFINIVKIILYFIIIVCLIIIGIKKYNYYKSDKTYDSIREIKNNNVVSTEENNKLNHMYEELKSINPDYKFWITVEETVIDYPVVKGEDNDFYLSNDFYKENSISGAIFLDYKNTLEDKNLILYGHNMRDGSMFAAINKFKEKDFFDSGKIKIVTENEERSYEVFSVFVEAANDINLKSNFISEEDYIKYINELKKKSYYKNNIDSDFSNIITLYTCSYEFENARTIVCAVLN</sequence>
<feature type="transmembrane region" description="Helical" evidence="2">
    <location>
        <begin position="6"/>
        <end position="26"/>
    </location>
</feature>
<evidence type="ECO:0000313" key="3">
    <source>
        <dbReference type="EMBL" id="MBD7914998.1"/>
    </source>
</evidence>
<dbReference type="InterPro" id="IPR009835">
    <property type="entry name" value="SrtB"/>
</dbReference>
<evidence type="ECO:0000313" key="4">
    <source>
        <dbReference type="Proteomes" id="UP000640335"/>
    </source>
</evidence>
<evidence type="ECO:0000256" key="2">
    <source>
        <dbReference type="SAM" id="Phobius"/>
    </source>
</evidence>
<keyword evidence="2" id="KW-1133">Transmembrane helix</keyword>
<gene>
    <name evidence="3" type="primary">srtB</name>
    <name evidence="3" type="ORF">H9660_07535</name>
</gene>
<keyword evidence="2" id="KW-0812">Transmembrane</keyword>
<proteinExistence type="predicted"/>
<name>A0ABR8Q3K3_9CLOT</name>
<dbReference type="EMBL" id="JACSQZ010000021">
    <property type="protein sequence ID" value="MBD7914998.1"/>
    <property type="molecule type" value="Genomic_DNA"/>
</dbReference>
<dbReference type="Proteomes" id="UP000640335">
    <property type="component" value="Unassembled WGS sequence"/>
</dbReference>
<comment type="caution">
    <text evidence="3">The sequence shown here is derived from an EMBL/GenBank/DDBJ whole genome shotgun (WGS) entry which is preliminary data.</text>
</comment>
<dbReference type="GO" id="GO:0016787">
    <property type="term" value="F:hydrolase activity"/>
    <property type="evidence" value="ECO:0007669"/>
    <property type="project" value="UniProtKB-KW"/>
</dbReference>
<dbReference type="Gene3D" id="2.40.260.10">
    <property type="entry name" value="Sortase"/>
    <property type="match status" value="1"/>
</dbReference>
<keyword evidence="4" id="KW-1185">Reference proteome</keyword>